<accession>A0A395NII0</accession>
<gene>
    <name evidence="3" type="ORF">TARUN_6357</name>
</gene>
<keyword evidence="4" id="KW-1185">Reference proteome</keyword>
<comment type="caution">
    <text evidence="3">The sequence shown here is derived from an EMBL/GenBank/DDBJ whole genome shotgun (WGS) entry which is preliminary data.</text>
</comment>
<organism evidence="3 4">
    <name type="scientific">Trichoderma arundinaceum</name>
    <dbReference type="NCBI Taxonomy" id="490622"/>
    <lineage>
        <taxon>Eukaryota</taxon>
        <taxon>Fungi</taxon>
        <taxon>Dikarya</taxon>
        <taxon>Ascomycota</taxon>
        <taxon>Pezizomycotina</taxon>
        <taxon>Sordariomycetes</taxon>
        <taxon>Hypocreomycetidae</taxon>
        <taxon>Hypocreales</taxon>
        <taxon>Hypocreaceae</taxon>
        <taxon>Trichoderma</taxon>
    </lineage>
</organism>
<protein>
    <submittedName>
        <fullName evidence="3">Uncharacterized protein</fullName>
    </submittedName>
</protein>
<evidence type="ECO:0000256" key="1">
    <source>
        <dbReference type="SAM" id="Coils"/>
    </source>
</evidence>
<proteinExistence type="predicted"/>
<sequence length="250" mass="28221">MSNSNISPDVGSSEPLPTFESLQKAQKGPTLSHEAACLFWSLQDSLKTSIFVMRNKKSPDPPLEPYFRQTLDAANWHPLSQEPMTRPPVSSITVDVYELENWLDEWLEVHAECIDEGRILADAEEGQIKELEDEERELLRCCGTERPPNSEPIVVPASGKPYVTIHDYVTAVHPWLMNKRNDILWAMNVWDCAPLPAETKLMVNCNGPASLMIDKEETWIARTRRRTGVRTTNIPVSGSPYLEESSETTS</sequence>
<name>A0A395NII0_TRIAR</name>
<evidence type="ECO:0000313" key="3">
    <source>
        <dbReference type="EMBL" id="RFU75895.1"/>
    </source>
</evidence>
<dbReference type="OrthoDB" id="3944545at2759"/>
<dbReference type="EMBL" id="PXOA01000403">
    <property type="protein sequence ID" value="RFU75895.1"/>
    <property type="molecule type" value="Genomic_DNA"/>
</dbReference>
<evidence type="ECO:0000313" key="4">
    <source>
        <dbReference type="Proteomes" id="UP000266272"/>
    </source>
</evidence>
<feature type="coiled-coil region" evidence="1">
    <location>
        <begin position="114"/>
        <end position="141"/>
    </location>
</feature>
<dbReference type="STRING" id="490622.A0A395NII0"/>
<reference evidence="3 4" key="1">
    <citation type="journal article" date="2018" name="PLoS Pathog.">
        <title>Evolution of structural diversity of trichothecenes, a family of toxins produced by plant pathogenic and entomopathogenic fungi.</title>
        <authorList>
            <person name="Proctor R.H."/>
            <person name="McCormick S.P."/>
            <person name="Kim H.S."/>
            <person name="Cardoza R.E."/>
            <person name="Stanley A.M."/>
            <person name="Lindo L."/>
            <person name="Kelly A."/>
            <person name="Brown D.W."/>
            <person name="Lee T."/>
            <person name="Vaughan M.M."/>
            <person name="Alexander N.J."/>
            <person name="Busman M."/>
            <person name="Gutierrez S."/>
        </authorList>
    </citation>
    <scope>NUCLEOTIDE SEQUENCE [LARGE SCALE GENOMIC DNA]</scope>
    <source>
        <strain evidence="3 4">IBT 40837</strain>
    </source>
</reference>
<evidence type="ECO:0000256" key="2">
    <source>
        <dbReference type="SAM" id="MobiDB-lite"/>
    </source>
</evidence>
<feature type="region of interest" description="Disordered" evidence="2">
    <location>
        <begin position="1"/>
        <end position="25"/>
    </location>
</feature>
<dbReference type="Proteomes" id="UP000266272">
    <property type="component" value="Unassembled WGS sequence"/>
</dbReference>
<dbReference type="AlphaFoldDB" id="A0A395NII0"/>
<keyword evidence="1" id="KW-0175">Coiled coil</keyword>